<name>A0A3D9H1S8_9FLAO</name>
<dbReference type="InterPro" id="IPR036249">
    <property type="entry name" value="Thioredoxin-like_sf"/>
</dbReference>
<comment type="caution">
    <text evidence="2">The sequence shown here is derived from an EMBL/GenBank/DDBJ whole genome shotgun (WGS) entry which is preliminary data.</text>
</comment>
<dbReference type="RefSeq" id="WP_115817547.1">
    <property type="nucleotide sequence ID" value="NZ_CANKZP010000007.1"/>
</dbReference>
<sequence length="145" mass="16929">MKIKLFIIVFAFMSIQSYSQNWQTDFETSKQLASDEDKIIVLVFQGSDWCAPCIKLDREIWSTQEFKDLASDKFIMLQADFPRRKNNKLSAEQQEHNNKLAETYNKNGYFPFVVVLDSEGNQLGSLGYEKITPTKYFEKIVSFEN</sequence>
<dbReference type="Proteomes" id="UP000256980">
    <property type="component" value="Unassembled WGS sequence"/>
</dbReference>
<gene>
    <name evidence="2" type="ORF">DFQ10_10542</name>
</gene>
<evidence type="ECO:0000313" key="3">
    <source>
        <dbReference type="Proteomes" id="UP000256980"/>
    </source>
</evidence>
<keyword evidence="3" id="KW-1185">Reference proteome</keyword>
<dbReference type="InterPro" id="IPR051099">
    <property type="entry name" value="AGR/TXD"/>
</dbReference>
<dbReference type="PANTHER" id="PTHR15337">
    <property type="entry name" value="ANTERIOR GRADIENT PROTEIN-RELATED"/>
    <property type="match status" value="1"/>
</dbReference>
<dbReference type="AlphaFoldDB" id="A0A3D9H1S8"/>
<protein>
    <submittedName>
        <fullName evidence="2">Thioredoxin-related protein</fullName>
    </submittedName>
</protein>
<dbReference type="EMBL" id="QRDV01000005">
    <property type="protein sequence ID" value="RED43444.1"/>
    <property type="molecule type" value="Genomic_DNA"/>
</dbReference>
<evidence type="ECO:0000313" key="2">
    <source>
        <dbReference type="EMBL" id="RED43444.1"/>
    </source>
</evidence>
<dbReference type="Pfam" id="PF13899">
    <property type="entry name" value="Thioredoxin_7"/>
    <property type="match status" value="1"/>
</dbReference>
<keyword evidence="1" id="KW-0732">Signal</keyword>
<dbReference type="Gene3D" id="3.40.30.10">
    <property type="entry name" value="Glutaredoxin"/>
    <property type="match status" value="1"/>
</dbReference>
<dbReference type="PANTHER" id="PTHR15337:SF11">
    <property type="entry name" value="THIOREDOXIN DOMAIN-CONTAINING PROTEIN"/>
    <property type="match status" value="1"/>
</dbReference>
<organism evidence="2 3">
    <name type="scientific">Winogradskyella eximia</name>
    <dbReference type="NCBI Taxonomy" id="262006"/>
    <lineage>
        <taxon>Bacteria</taxon>
        <taxon>Pseudomonadati</taxon>
        <taxon>Bacteroidota</taxon>
        <taxon>Flavobacteriia</taxon>
        <taxon>Flavobacteriales</taxon>
        <taxon>Flavobacteriaceae</taxon>
        <taxon>Winogradskyella</taxon>
    </lineage>
</organism>
<proteinExistence type="predicted"/>
<dbReference type="SUPFAM" id="SSF52833">
    <property type="entry name" value="Thioredoxin-like"/>
    <property type="match status" value="1"/>
</dbReference>
<dbReference type="OrthoDB" id="981626at2"/>
<reference evidence="2 3" key="1">
    <citation type="submission" date="2018-07" db="EMBL/GenBank/DDBJ databases">
        <title>Genomic Encyclopedia of Type Strains, Phase III (KMG-III): the genomes of soil and plant-associated and newly described type strains.</title>
        <authorList>
            <person name="Whitman W."/>
        </authorList>
    </citation>
    <scope>NUCLEOTIDE SEQUENCE [LARGE SCALE GENOMIC DNA]</scope>
    <source>
        <strain evidence="2 3">CECT 7946</strain>
    </source>
</reference>
<accession>A0A3D9H1S8</accession>
<evidence type="ECO:0000256" key="1">
    <source>
        <dbReference type="ARBA" id="ARBA00022729"/>
    </source>
</evidence>